<dbReference type="InterPro" id="IPR007439">
    <property type="entry name" value="Chemotax_Pase_CheZ"/>
</dbReference>
<dbReference type="SUPFAM" id="SSF75708">
    <property type="entry name" value="Chemotaxis phosphatase CheZ"/>
    <property type="match status" value="1"/>
</dbReference>
<sequence>MHGNNQIIIEDYKNLFKDLDSNRQTEIAAQLFLEYCVYQDQCENTKRLAPLINTVAEALRKNIEGEDSLRLGIKAVQMYLRTPPVEYFGESLARLGYLDRESVEEMIRIQPKGVIFGTFLMEQGLITQEQRDITVMAQKRLFTIQEVYEKILNEDPCGTETNLNESLKGVFQHFLTSTIELEDDLKQSKTENIHNTLQRLENIITETEKQSHFVLGIVDQIFTLKDELEKYSESIKEHIDPSDNVALNYSENISERLELLYSLNIDINSSQQIQDRIGQQMLKIIPSIQTFHDQLLKIANKLKLNWDNVETKDSDLDIVGYGGMESKERVQQDDVDDLLSSLGL</sequence>
<gene>
    <name evidence="1" type="ORF">N47_L13590</name>
</gene>
<name>E1YDW7_9BACT</name>
<proteinExistence type="predicted"/>
<organism evidence="1">
    <name type="scientific">uncultured Desulfobacterium sp</name>
    <dbReference type="NCBI Taxonomy" id="201089"/>
    <lineage>
        <taxon>Bacteria</taxon>
        <taxon>Pseudomonadati</taxon>
        <taxon>Thermodesulfobacteriota</taxon>
        <taxon>Desulfobacteria</taxon>
        <taxon>Desulfobacterales</taxon>
        <taxon>Desulfobacteriaceae</taxon>
        <taxon>Desulfobacterium</taxon>
        <taxon>environmental samples</taxon>
    </lineage>
</organism>
<dbReference type="Gene3D" id="1.10.287.500">
    <property type="entry name" value="Helix hairpin bin"/>
    <property type="match status" value="1"/>
</dbReference>
<dbReference type="EMBL" id="FR695869">
    <property type="protein sequence ID" value="CBX28761.1"/>
    <property type="molecule type" value="Genomic_DNA"/>
</dbReference>
<dbReference type="GO" id="GO:0009288">
    <property type="term" value="C:bacterial-type flagellum"/>
    <property type="evidence" value="ECO:0007669"/>
    <property type="project" value="InterPro"/>
</dbReference>
<accession>E1YDW7</accession>
<reference evidence="1" key="1">
    <citation type="journal article" date="2011" name="Environ. Microbiol.">
        <title>Genomic insights into the metabolic potential of the polycyclic aromatic hydrocarbon degrading sulfate-reducing Deltaproteobacterium N47.</title>
        <authorList>
            <person name="Bergmann F."/>
            <person name="Selesi D."/>
            <person name="Weinmaier T."/>
            <person name="Tischler P."/>
            <person name="Rattei T."/>
            <person name="Meckenstock R.U."/>
        </authorList>
    </citation>
    <scope>NUCLEOTIDE SEQUENCE</scope>
</reference>
<dbReference type="AlphaFoldDB" id="E1YDW7"/>
<dbReference type="GO" id="GO:0050920">
    <property type="term" value="P:regulation of chemotaxis"/>
    <property type="evidence" value="ECO:0007669"/>
    <property type="project" value="InterPro"/>
</dbReference>
<dbReference type="Pfam" id="PF04344">
    <property type="entry name" value="CheZ"/>
    <property type="match status" value="1"/>
</dbReference>
<protein>
    <submittedName>
        <fullName evidence="1">Uncharacterized protein</fullName>
    </submittedName>
</protein>
<dbReference type="GO" id="GO:0003824">
    <property type="term" value="F:catalytic activity"/>
    <property type="evidence" value="ECO:0007669"/>
    <property type="project" value="InterPro"/>
</dbReference>
<evidence type="ECO:0000313" key="1">
    <source>
        <dbReference type="EMBL" id="CBX28761.1"/>
    </source>
</evidence>